<evidence type="ECO:0000256" key="1">
    <source>
        <dbReference type="ARBA" id="ARBA00022723"/>
    </source>
</evidence>
<protein>
    <submittedName>
        <fullName evidence="3">Uncharacterized protein</fullName>
    </submittedName>
</protein>
<keyword evidence="2" id="KW-0408">Iron</keyword>
<dbReference type="Proteomes" id="UP001178507">
    <property type="component" value="Unassembled WGS sequence"/>
</dbReference>
<keyword evidence="4" id="KW-1185">Reference proteome</keyword>
<dbReference type="GO" id="GO:0006568">
    <property type="term" value="P:L-tryptophan metabolic process"/>
    <property type="evidence" value="ECO:0007669"/>
    <property type="project" value="UniProtKB-ARBA"/>
</dbReference>
<dbReference type="GO" id="GO:0046872">
    <property type="term" value="F:metal ion binding"/>
    <property type="evidence" value="ECO:0007669"/>
    <property type="project" value="UniProtKB-KW"/>
</dbReference>
<gene>
    <name evidence="3" type="ORF">EVOR1521_LOCUS10348</name>
</gene>
<organism evidence="3 4">
    <name type="scientific">Effrenium voratum</name>
    <dbReference type="NCBI Taxonomy" id="2562239"/>
    <lineage>
        <taxon>Eukaryota</taxon>
        <taxon>Sar</taxon>
        <taxon>Alveolata</taxon>
        <taxon>Dinophyceae</taxon>
        <taxon>Suessiales</taxon>
        <taxon>Symbiodiniaceae</taxon>
        <taxon>Effrenium</taxon>
    </lineage>
</organism>
<sequence length="139" mass="16260">MHALLGLRKMDGIYGPLQENWQVLGRQNMPESHRQFLDALEHSVSVRAYCLREWRKAPVELIAALEDSFNNCIETLLRYCNLRQRLANRMFPGAGRVRQLSSWQEKVVRSGRLSLLQMRRVADLHKMRMMKTPLLVAGW</sequence>
<evidence type="ECO:0000313" key="4">
    <source>
        <dbReference type="Proteomes" id="UP001178507"/>
    </source>
</evidence>
<reference evidence="3" key="1">
    <citation type="submission" date="2023-08" db="EMBL/GenBank/DDBJ databases">
        <authorList>
            <person name="Chen Y."/>
            <person name="Shah S."/>
            <person name="Dougan E. K."/>
            <person name="Thang M."/>
            <person name="Chan C."/>
        </authorList>
    </citation>
    <scope>NUCLEOTIDE SEQUENCE</scope>
</reference>
<dbReference type="EMBL" id="CAUJNA010000991">
    <property type="protein sequence ID" value="CAJ1383158.1"/>
    <property type="molecule type" value="Genomic_DNA"/>
</dbReference>
<dbReference type="Pfam" id="PF01231">
    <property type="entry name" value="IDO"/>
    <property type="match status" value="1"/>
</dbReference>
<dbReference type="GO" id="GO:0020037">
    <property type="term" value="F:heme binding"/>
    <property type="evidence" value="ECO:0007669"/>
    <property type="project" value="InterPro"/>
</dbReference>
<dbReference type="Gene3D" id="1.20.58.480">
    <property type="match status" value="1"/>
</dbReference>
<keyword evidence="1" id="KW-0479">Metal-binding</keyword>
<name>A0AA36I8N0_9DINO</name>
<comment type="caution">
    <text evidence="3">The sequence shown here is derived from an EMBL/GenBank/DDBJ whole genome shotgun (WGS) entry which is preliminary data.</text>
</comment>
<evidence type="ECO:0000256" key="2">
    <source>
        <dbReference type="ARBA" id="ARBA00023004"/>
    </source>
</evidence>
<proteinExistence type="predicted"/>
<accession>A0AA36I8N0</accession>
<dbReference type="GO" id="GO:0016702">
    <property type="term" value="F:oxidoreductase activity, acting on single donors with incorporation of molecular oxygen, incorporation of two atoms of oxygen"/>
    <property type="evidence" value="ECO:0007669"/>
    <property type="project" value="UniProtKB-ARBA"/>
</dbReference>
<dbReference type="InterPro" id="IPR000898">
    <property type="entry name" value="Indolamine_dOase"/>
</dbReference>
<dbReference type="AlphaFoldDB" id="A0AA36I8N0"/>
<evidence type="ECO:0000313" key="3">
    <source>
        <dbReference type="EMBL" id="CAJ1383158.1"/>
    </source>
</evidence>